<dbReference type="AlphaFoldDB" id="A0A8J1Y123"/>
<dbReference type="PANTHER" id="PTHR11071:SF561">
    <property type="entry name" value="PEPTIDYL-PROLYL CIS-TRANS ISOMERASE D-RELATED"/>
    <property type="match status" value="1"/>
</dbReference>
<evidence type="ECO:0000256" key="13">
    <source>
        <dbReference type="ARBA" id="ARBA00038512"/>
    </source>
</evidence>
<name>A0A8J1Y123_OWEFU</name>
<gene>
    <name evidence="16" type="ORF">OFUS_LOCUS721</name>
</gene>
<evidence type="ECO:0000256" key="15">
    <source>
        <dbReference type="RuleBase" id="RU363019"/>
    </source>
</evidence>
<comment type="function">
    <text evidence="14">PPIase that catalyzes the cis-trans isomerization of proline imidic peptide bonds in oligopeptides and may therefore assist protein folding. Participates in pre-mRNA splicing. May play a role in the assembly of the U4/U5/U6 tri-snRNP complex, one of the building blocks of the spliceosome. May act as a chaperone.</text>
</comment>
<keyword evidence="12" id="KW-0539">Nucleus</keyword>
<evidence type="ECO:0000256" key="4">
    <source>
        <dbReference type="ARBA" id="ARBA00022490"/>
    </source>
</evidence>
<dbReference type="GO" id="GO:0005681">
    <property type="term" value="C:spliceosomal complex"/>
    <property type="evidence" value="ECO:0007669"/>
    <property type="project" value="UniProtKB-KW"/>
</dbReference>
<dbReference type="EC" id="5.2.1.8" evidence="15"/>
<comment type="subcellular location">
    <subcellularLocation>
        <location evidence="3">Cytoplasm</location>
    </subcellularLocation>
    <subcellularLocation>
        <location evidence="2">Nucleus speckle</location>
    </subcellularLocation>
</comment>
<dbReference type="GO" id="GO:0003755">
    <property type="term" value="F:peptidyl-prolyl cis-trans isomerase activity"/>
    <property type="evidence" value="ECO:0007669"/>
    <property type="project" value="UniProtKB-UniRule"/>
</dbReference>
<dbReference type="PANTHER" id="PTHR11071">
    <property type="entry name" value="PEPTIDYL-PROLYL CIS-TRANS ISOMERASE"/>
    <property type="match status" value="1"/>
</dbReference>
<keyword evidence="5" id="KW-0507">mRNA processing</keyword>
<dbReference type="EMBL" id="CAIIXF020000001">
    <property type="protein sequence ID" value="CAH1773072.1"/>
    <property type="molecule type" value="Genomic_DNA"/>
</dbReference>
<dbReference type="GO" id="GO:0016018">
    <property type="term" value="F:cyclosporin A binding"/>
    <property type="evidence" value="ECO:0007669"/>
    <property type="project" value="TreeGrafter"/>
</dbReference>
<accession>A0A8J1Y123</accession>
<dbReference type="SUPFAM" id="SSF50891">
    <property type="entry name" value="Cyclophilin-like"/>
    <property type="match status" value="1"/>
</dbReference>
<comment type="caution">
    <text evidence="16">The sequence shown here is derived from an EMBL/GenBank/DDBJ whole genome shotgun (WGS) entry which is preliminary data.</text>
</comment>
<dbReference type="GO" id="GO:0005737">
    <property type="term" value="C:cytoplasm"/>
    <property type="evidence" value="ECO:0007669"/>
    <property type="project" value="UniProtKB-SubCell"/>
</dbReference>
<keyword evidence="8 15" id="KW-0697">Rotamase</keyword>
<evidence type="ECO:0000256" key="5">
    <source>
        <dbReference type="ARBA" id="ARBA00022664"/>
    </source>
</evidence>
<dbReference type="GO" id="GO:0016607">
    <property type="term" value="C:nuclear speck"/>
    <property type="evidence" value="ECO:0007669"/>
    <property type="project" value="UniProtKB-SubCell"/>
</dbReference>
<proteinExistence type="inferred from homology"/>
<keyword evidence="11 15" id="KW-0413">Isomerase</keyword>
<keyword evidence="9" id="KW-0143">Chaperone</keyword>
<keyword evidence="7" id="KW-0007">Acetylation</keyword>
<dbReference type="GO" id="GO:0008380">
    <property type="term" value="P:RNA splicing"/>
    <property type="evidence" value="ECO:0007669"/>
    <property type="project" value="UniProtKB-KW"/>
</dbReference>
<evidence type="ECO:0000256" key="3">
    <source>
        <dbReference type="ARBA" id="ARBA00004496"/>
    </source>
</evidence>
<dbReference type="GO" id="GO:0006397">
    <property type="term" value="P:mRNA processing"/>
    <property type="evidence" value="ECO:0007669"/>
    <property type="project" value="UniProtKB-KW"/>
</dbReference>
<evidence type="ECO:0000256" key="12">
    <source>
        <dbReference type="ARBA" id="ARBA00023242"/>
    </source>
</evidence>
<keyword evidence="6" id="KW-0747">Spliceosome</keyword>
<dbReference type="Gene3D" id="2.40.100.10">
    <property type="entry name" value="Cyclophilin-like"/>
    <property type="match status" value="1"/>
</dbReference>
<keyword evidence="17" id="KW-1185">Reference proteome</keyword>
<evidence type="ECO:0000313" key="16">
    <source>
        <dbReference type="EMBL" id="CAH1773072.1"/>
    </source>
</evidence>
<evidence type="ECO:0000256" key="9">
    <source>
        <dbReference type="ARBA" id="ARBA00023186"/>
    </source>
</evidence>
<evidence type="ECO:0000256" key="1">
    <source>
        <dbReference type="ARBA" id="ARBA00000971"/>
    </source>
</evidence>
<evidence type="ECO:0000256" key="2">
    <source>
        <dbReference type="ARBA" id="ARBA00004324"/>
    </source>
</evidence>
<protein>
    <recommendedName>
        <fullName evidence="15">Peptidyl-prolyl cis-trans isomerase</fullName>
        <shortName evidence="15">PPIase</shortName>
        <ecNumber evidence="15">5.2.1.8</ecNumber>
    </recommendedName>
</protein>
<dbReference type="CDD" id="cd01926">
    <property type="entry name" value="cyclophilin_ABH_like"/>
    <property type="match status" value="1"/>
</dbReference>
<dbReference type="InterPro" id="IPR020892">
    <property type="entry name" value="Cyclophilin-type_PPIase_CS"/>
</dbReference>
<evidence type="ECO:0000256" key="8">
    <source>
        <dbReference type="ARBA" id="ARBA00023110"/>
    </source>
</evidence>
<evidence type="ECO:0000256" key="7">
    <source>
        <dbReference type="ARBA" id="ARBA00022990"/>
    </source>
</evidence>
<dbReference type="Proteomes" id="UP000749559">
    <property type="component" value="Unassembled WGS sequence"/>
</dbReference>
<dbReference type="InterPro" id="IPR024936">
    <property type="entry name" value="Cyclophilin-type_PPIase"/>
</dbReference>
<evidence type="ECO:0000256" key="14">
    <source>
        <dbReference type="ARBA" id="ARBA00059766"/>
    </source>
</evidence>
<dbReference type="PIRSF" id="PIRSF001467">
    <property type="entry name" value="Peptidylpro_ismrse"/>
    <property type="match status" value="1"/>
</dbReference>
<dbReference type="OrthoDB" id="193499at2759"/>
<comment type="function">
    <text evidence="15">PPIases accelerate the folding of proteins. It catalyzes the cis-trans isomerization of proline imidic peptide bonds in oligopeptides.</text>
</comment>
<dbReference type="GO" id="GO:0006457">
    <property type="term" value="P:protein folding"/>
    <property type="evidence" value="ECO:0007669"/>
    <property type="project" value="InterPro"/>
</dbReference>
<dbReference type="PROSITE" id="PS50072">
    <property type="entry name" value="CSA_PPIASE_2"/>
    <property type="match status" value="1"/>
</dbReference>
<keyword evidence="4" id="KW-0963">Cytoplasm</keyword>
<dbReference type="PROSITE" id="PS00170">
    <property type="entry name" value="CSA_PPIASE_1"/>
    <property type="match status" value="1"/>
</dbReference>
<keyword evidence="10" id="KW-0508">mRNA splicing</keyword>
<sequence>MELPEKPNPNNPIVFFDITVGHTEIGRIKFELFADVVPKSAENFRQFCTGEYRKDGVPIGYKGCPFHRVIKDFMVQGGDFISGDGVGLTSIYGGIAFADENFKLKHTGAGILSMANSGKDTNGCQFFITCAKCDFLDGKHVVIGRVTEGLLVLRKIENVPTGPNNKPKIPVQISQCGEM</sequence>
<dbReference type="InterPro" id="IPR029000">
    <property type="entry name" value="Cyclophilin-like_dom_sf"/>
</dbReference>
<evidence type="ECO:0000256" key="11">
    <source>
        <dbReference type="ARBA" id="ARBA00023235"/>
    </source>
</evidence>
<comment type="catalytic activity">
    <reaction evidence="1 15">
        <text>[protein]-peptidylproline (omega=180) = [protein]-peptidylproline (omega=0)</text>
        <dbReference type="Rhea" id="RHEA:16237"/>
        <dbReference type="Rhea" id="RHEA-COMP:10747"/>
        <dbReference type="Rhea" id="RHEA-COMP:10748"/>
        <dbReference type="ChEBI" id="CHEBI:83833"/>
        <dbReference type="ChEBI" id="CHEBI:83834"/>
        <dbReference type="EC" id="5.2.1.8"/>
    </reaction>
</comment>
<evidence type="ECO:0000256" key="6">
    <source>
        <dbReference type="ARBA" id="ARBA00022728"/>
    </source>
</evidence>
<reference evidence="16" key="1">
    <citation type="submission" date="2022-03" db="EMBL/GenBank/DDBJ databases">
        <authorList>
            <person name="Martin C."/>
        </authorList>
    </citation>
    <scope>NUCLEOTIDE SEQUENCE</scope>
</reference>
<evidence type="ECO:0000313" key="17">
    <source>
        <dbReference type="Proteomes" id="UP000749559"/>
    </source>
</evidence>
<comment type="similarity">
    <text evidence="13">Belongs to the cyclophilin-type PPIase family. PPIase H subfamily.</text>
</comment>
<organism evidence="16 17">
    <name type="scientific">Owenia fusiformis</name>
    <name type="common">Polychaete worm</name>
    <dbReference type="NCBI Taxonomy" id="6347"/>
    <lineage>
        <taxon>Eukaryota</taxon>
        <taxon>Metazoa</taxon>
        <taxon>Spiralia</taxon>
        <taxon>Lophotrochozoa</taxon>
        <taxon>Annelida</taxon>
        <taxon>Polychaeta</taxon>
        <taxon>Sedentaria</taxon>
        <taxon>Canalipalpata</taxon>
        <taxon>Sabellida</taxon>
        <taxon>Oweniida</taxon>
        <taxon>Oweniidae</taxon>
        <taxon>Owenia</taxon>
    </lineage>
</organism>
<dbReference type="PRINTS" id="PR00153">
    <property type="entry name" value="CSAPPISMRASE"/>
</dbReference>
<dbReference type="FunFam" id="2.40.100.10:FF:000017">
    <property type="entry name" value="Peptidyl-prolyl cis-trans isomerase"/>
    <property type="match status" value="1"/>
</dbReference>
<dbReference type="Pfam" id="PF00160">
    <property type="entry name" value="Pro_isomerase"/>
    <property type="match status" value="1"/>
</dbReference>
<evidence type="ECO:0000256" key="10">
    <source>
        <dbReference type="ARBA" id="ARBA00023187"/>
    </source>
</evidence>
<dbReference type="InterPro" id="IPR002130">
    <property type="entry name" value="Cyclophilin-type_PPIase_dom"/>
</dbReference>